<dbReference type="RefSeq" id="WP_386842181.1">
    <property type="nucleotide sequence ID" value="NZ_JBHUMK010000007.1"/>
</dbReference>
<comment type="function">
    <text evidence="2">Could be involved in insertion of integral membrane proteins into the membrane.</text>
</comment>
<feature type="compositionally biased region" description="Polar residues" evidence="3">
    <location>
        <begin position="85"/>
        <end position="94"/>
    </location>
</feature>
<dbReference type="PANTHER" id="PTHR33383">
    <property type="entry name" value="MEMBRANE PROTEIN INSERTION EFFICIENCY FACTOR-RELATED"/>
    <property type="match status" value="1"/>
</dbReference>
<gene>
    <name evidence="4" type="primary">yidD</name>
    <name evidence="4" type="ORF">ACFSR9_00980</name>
</gene>
<evidence type="ECO:0000256" key="3">
    <source>
        <dbReference type="SAM" id="MobiDB-lite"/>
    </source>
</evidence>
<feature type="region of interest" description="Disordered" evidence="3">
    <location>
        <begin position="67"/>
        <end position="94"/>
    </location>
</feature>
<accession>A0ABW5P0I7</accession>
<evidence type="ECO:0000313" key="5">
    <source>
        <dbReference type="Proteomes" id="UP001597475"/>
    </source>
</evidence>
<sequence>MSLAARGLVRVVRVYQTHLSPRKPAPTCRFTPTCSEYAAQAIARHGALRGGWLATWRILRCSPLTPGGHDPVPDDFPARRAPVPQGSTPPNENP</sequence>
<comment type="similarity">
    <text evidence="2">Belongs to the UPF0161 family.</text>
</comment>
<dbReference type="Pfam" id="PF01809">
    <property type="entry name" value="YidD"/>
    <property type="match status" value="1"/>
</dbReference>
<protein>
    <recommendedName>
        <fullName evidence="2">Putative membrane protein insertion efficiency factor</fullName>
    </recommendedName>
</protein>
<reference evidence="5" key="1">
    <citation type="journal article" date="2019" name="Int. J. Syst. Evol. Microbiol.">
        <title>The Global Catalogue of Microorganisms (GCM) 10K type strain sequencing project: providing services to taxonomists for standard genome sequencing and annotation.</title>
        <authorList>
            <consortium name="The Broad Institute Genomics Platform"/>
            <consortium name="The Broad Institute Genome Sequencing Center for Infectious Disease"/>
            <person name="Wu L."/>
            <person name="Ma J."/>
        </authorList>
    </citation>
    <scope>NUCLEOTIDE SEQUENCE [LARGE SCALE GENOMIC DNA]</scope>
    <source>
        <strain evidence="5">KCTC 33842</strain>
    </source>
</reference>
<evidence type="ECO:0000313" key="4">
    <source>
        <dbReference type="EMBL" id="MFD2608015.1"/>
    </source>
</evidence>
<organism evidence="4 5">
    <name type="scientific">Deinococcus taklimakanensis</name>
    <dbReference type="NCBI Taxonomy" id="536443"/>
    <lineage>
        <taxon>Bacteria</taxon>
        <taxon>Thermotogati</taxon>
        <taxon>Deinococcota</taxon>
        <taxon>Deinococci</taxon>
        <taxon>Deinococcales</taxon>
        <taxon>Deinococcaceae</taxon>
        <taxon>Deinococcus</taxon>
    </lineage>
</organism>
<dbReference type="PANTHER" id="PTHR33383:SF1">
    <property type="entry name" value="MEMBRANE PROTEIN INSERTION EFFICIENCY FACTOR-RELATED"/>
    <property type="match status" value="1"/>
</dbReference>
<dbReference type="Proteomes" id="UP001597475">
    <property type="component" value="Unassembled WGS sequence"/>
</dbReference>
<comment type="caution">
    <text evidence="4">The sequence shown here is derived from an EMBL/GenBank/DDBJ whole genome shotgun (WGS) entry which is preliminary data.</text>
</comment>
<dbReference type="SMART" id="SM01234">
    <property type="entry name" value="Haemolytic"/>
    <property type="match status" value="1"/>
</dbReference>
<dbReference type="EMBL" id="JBHUMK010000007">
    <property type="protein sequence ID" value="MFD2608015.1"/>
    <property type="molecule type" value="Genomic_DNA"/>
</dbReference>
<name>A0ABW5P0I7_9DEIO</name>
<comment type="subcellular location">
    <subcellularLocation>
        <location evidence="2">Cell membrane</location>
        <topology evidence="2">Peripheral membrane protein</topology>
        <orientation evidence="2">Cytoplasmic side</orientation>
    </subcellularLocation>
</comment>
<proteinExistence type="inferred from homology"/>
<evidence type="ECO:0000256" key="1">
    <source>
        <dbReference type="ARBA" id="ARBA00022475"/>
    </source>
</evidence>
<keyword evidence="1 2" id="KW-1003">Cell membrane</keyword>
<evidence type="ECO:0000256" key="2">
    <source>
        <dbReference type="HAMAP-Rule" id="MF_00386"/>
    </source>
</evidence>
<dbReference type="NCBIfam" id="TIGR00278">
    <property type="entry name" value="membrane protein insertion efficiency factor YidD"/>
    <property type="match status" value="1"/>
</dbReference>
<keyword evidence="5" id="KW-1185">Reference proteome</keyword>
<keyword evidence="2" id="KW-0472">Membrane</keyword>
<dbReference type="InterPro" id="IPR002696">
    <property type="entry name" value="Membr_insert_effic_factor_YidD"/>
</dbReference>
<dbReference type="HAMAP" id="MF_00386">
    <property type="entry name" value="UPF0161_YidD"/>
    <property type="match status" value="1"/>
</dbReference>